<name>A0A177TNW5_9BASI</name>
<evidence type="ECO:0000313" key="4">
    <source>
        <dbReference type="Proteomes" id="UP000077521"/>
    </source>
</evidence>
<evidence type="ECO:0000259" key="2">
    <source>
        <dbReference type="Pfam" id="PF01612"/>
    </source>
</evidence>
<reference evidence="3" key="2">
    <citation type="journal article" date="2019" name="IMA Fungus">
        <title>Genome sequencing and comparison of five Tilletia species to identify candidate genes for the detection of regulated species infecting wheat.</title>
        <authorList>
            <person name="Nguyen H.D.T."/>
            <person name="Sultana T."/>
            <person name="Kesanakurti P."/>
            <person name="Hambleton S."/>
        </authorList>
    </citation>
    <scope>NUCLEOTIDE SEQUENCE</scope>
    <source>
        <strain evidence="3">DAOMC 236416</strain>
    </source>
</reference>
<dbReference type="AlphaFoldDB" id="A0A177TNW5"/>
<dbReference type="GO" id="GO:0008408">
    <property type="term" value="F:3'-5' exonuclease activity"/>
    <property type="evidence" value="ECO:0007669"/>
    <property type="project" value="InterPro"/>
</dbReference>
<feature type="compositionally biased region" description="Low complexity" evidence="1">
    <location>
        <begin position="428"/>
        <end position="438"/>
    </location>
</feature>
<gene>
    <name evidence="3" type="ORF">A4X13_0g4090</name>
</gene>
<feature type="domain" description="3'-5' exonuclease" evidence="2">
    <location>
        <begin position="171"/>
        <end position="383"/>
    </location>
</feature>
<dbReference type="EMBL" id="LWDF02000257">
    <property type="protein sequence ID" value="KAE8251229.1"/>
    <property type="molecule type" value="Genomic_DNA"/>
</dbReference>
<protein>
    <recommendedName>
        <fullName evidence="2">3'-5' exonuclease domain-containing protein</fullName>
    </recommendedName>
</protein>
<dbReference type="PANTHER" id="PTHR47765">
    <property type="entry name" value="3'-5' EXONUCLEASE DOMAIN-CONTAINING PROTEIN"/>
    <property type="match status" value="1"/>
</dbReference>
<dbReference type="Pfam" id="PF01612">
    <property type="entry name" value="DNA_pol_A_exo1"/>
    <property type="match status" value="1"/>
</dbReference>
<dbReference type="SUPFAM" id="SSF53098">
    <property type="entry name" value="Ribonuclease H-like"/>
    <property type="match status" value="1"/>
</dbReference>
<dbReference type="InterPro" id="IPR052408">
    <property type="entry name" value="Exonuclease_MUT-7-like"/>
</dbReference>
<evidence type="ECO:0000256" key="1">
    <source>
        <dbReference type="SAM" id="MobiDB-lite"/>
    </source>
</evidence>
<comment type="caution">
    <text evidence="3">The sequence shown here is derived from an EMBL/GenBank/DDBJ whole genome shotgun (WGS) entry which is preliminary data.</text>
</comment>
<feature type="region of interest" description="Disordered" evidence="1">
    <location>
        <begin position="271"/>
        <end position="296"/>
    </location>
</feature>
<dbReference type="PANTHER" id="PTHR47765:SF2">
    <property type="entry name" value="EXONUCLEASE MUT-7 HOMOLOG"/>
    <property type="match status" value="1"/>
</dbReference>
<accession>A0A177TNW5</accession>
<organism evidence="3 4">
    <name type="scientific">Tilletia indica</name>
    <dbReference type="NCBI Taxonomy" id="43049"/>
    <lineage>
        <taxon>Eukaryota</taxon>
        <taxon>Fungi</taxon>
        <taxon>Dikarya</taxon>
        <taxon>Basidiomycota</taxon>
        <taxon>Ustilaginomycotina</taxon>
        <taxon>Exobasidiomycetes</taxon>
        <taxon>Tilletiales</taxon>
        <taxon>Tilletiaceae</taxon>
        <taxon>Tilletia</taxon>
    </lineage>
</organism>
<dbReference type="GO" id="GO:0006139">
    <property type="term" value="P:nucleobase-containing compound metabolic process"/>
    <property type="evidence" value="ECO:0007669"/>
    <property type="project" value="InterPro"/>
</dbReference>
<dbReference type="GO" id="GO:0003676">
    <property type="term" value="F:nucleic acid binding"/>
    <property type="evidence" value="ECO:0007669"/>
    <property type="project" value="InterPro"/>
</dbReference>
<feature type="region of interest" description="Disordered" evidence="1">
    <location>
        <begin position="428"/>
        <end position="485"/>
    </location>
</feature>
<sequence length="630" mass="67802">MTQVATNTATTITGSKRVYALRSIAHTNLCSPSDELQVANFTSEGKLRPFRSPDSAPGLFCSTALRITMPASSTSGRATRATTAAKASKSSSSSSSSLKRPADTEDANQSNNVPKKVKYSSDENKKRREIEMVDLESGMAPYDWQKPSFPVSKSAPRLKYINSGKDASLDSLLAELLKKPSDADSDDPITLGFDMEWAVDFRKGGAGRTALMQICSRSLILILHITHMVPEPKNKNTLPALPAALEALLCRSDVLKTGVNIGNDGKKLQGEFKQTRKADASSSAKTGRDAKKSSSGAVTGIAMGGLLELSYLAQQIDPERWSSYGRRLISLRELSAVYLGRKLIKDGARTSNWSQQSLSKDQLKYAASDVMVGLEIYEAIRRRAKAKTSGSGESLDSLRLKRDCDIIQGEGRGGKLAPLKDVKNLPSKSAALASPSKNDSQVSATSDGKGKDADSQAAESQDTQCSDPGEGESQKSTSGEATATGPVSLLDAIRASTSNLSEQPVAPVQPSQGKQTANKPFATSVSVFSYQRTFDLWMRGTSTGEKPNFHEISKMNKVQPNTAAGYVLKSFSEEDRHAPGAAGQEAGSAPVPTDLKERLARDLSDELFKPTLLRYKWWLEKHSIIDVPAP</sequence>
<dbReference type="InterPro" id="IPR012337">
    <property type="entry name" value="RNaseH-like_sf"/>
</dbReference>
<dbReference type="InterPro" id="IPR002562">
    <property type="entry name" value="3'-5'_exonuclease_dom"/>
</dbReference>
<proteinExistence type="predicted"/>
<dbReference type="Gene3D" id="3.30.420.10">
    <property type="entry name" value="Ribonuclease H-like superfamily/Ribonuclease H"/>
    <property type="match status" value="1"/>
</dbReference>
<keyword evidence="4" id="KW-1185">Reference proteome</keyword>
<evidence type="ECO:0000313" key="3">
    <source>
        <dbReference type="EMBL" id="KAE8251229.1"/>
    </source>
</evidence>
<dbReference type="InterPro" id="IPR036397">
    <property type="entry name" value="RNaseH_sf"/>
</dbReference>
<feature type="region of interest" description="Disordered" evidence="1">
    <location>
        <begin position="71"/>
        <end position="124"/>
    </location>
</feature>
<feature type="compositionally biased region" description="Low complexity" evidence="1">
    <location>
        <begin position="71"/>
        <end position="97"/>
    </location>
</feature>
<dbReference type="CDD" id="cd06141">
    <property type="entry name" value="WRN_exo"/>
    <property type="match status" value="1"/>
</dbReference>
<reference evidence="3" key="1">
    <citation type="submission" date="2016-04" db="EMBL/GenBank/DDBJ databases">
        <authorList>
            <person name="Nguyen H.D."/>
            <person name="Samba Siva P."/>
            <person name="Cullis J."/>
            <person name="Levesque C.A."/>
            <person name="Hambleton S."/>
        </authorList>
    </citation>
    <scope>NUCLEOTIDE SEQUENCE</scope>
    <source>
        <strain evidence="3">DAOMC 236416</strain>
    </source>
</reference>
<dbReference type="Proteomes" id="UP000077521">
    <property type="component" value="Unassembled WGS sequence"/>
</dbReference>
<feature type="compositionally biased region" description="Polar residues" evidence="1">
    <location>
        <begin position="457"/>
        <end position="466"/>
    </location>
</feature>